<evidence type="ECO:0000256" key="6">
    <source>
        <dbReference type="ARBA" id="ARBA00023136"/>
    </source>
</evidence>
<evidence type="ECO:0000313" key="9">
    <source>
        <dbReference type="EMBL" id="MEA5405728.1"/>
    </source>
</evidence>
<keyword evidence="3" id="KW-1003">Cell membrane</keyword>
<evidence type="ECO:0000256" key="1">
    <source>
        <dbReference type="ARBA" id="ARBA00004651"/>
    </source>
</evidence>
<evidence type="ECO:0000313" key="10">
    <source>
        <dbReference type="Proteomes" id="UP001303899"/>
    </source>
</evidence>
<evidence type="ECO:0000256" key="2">
    <source>
        <dbReference type="ARBA" id="ARBA00022448"/>
    </source>
</evidence>
<dbReference type="Proteomes" id="UP001303899">
    <property type="component" value="Unassembled WGS sequence"/>
</dbReference>
<evidence type="ECO:0000256" key="5">
    <source>
        <dbReference type="ARBA" id="ARBA00022989"/>
    </source>
</evidence>
<dbReference type="InterPro" id="IPR003474">
    <property type="entry name" value="Glcn_transporter"/>
</dbReference>
<evidence type="ECO:0000256" key="7">
    <source>
        <dbReference type="ARBA" id="ARBA00049663"/>
    </source>
</evidence>
<keyword evidence="5 8" id="KW-1133">Transmembrane helix</keyword>
<dbReference type="PANTHER" id="PTHR30354:SF22">
    <property type="entry name" value="HIGH-AFFINITY GLUCONATE TRANSPORTER"/>
    <property type="match status" value="1"/>
</dbReference>
<evidence type="ECO:0000256" key="8">
    <source>
        <dbReference type="SAM" id="Phobius"/>
    </source>
</evidence>
<comment type="caution">
    <text evidence="9">The sequence shown here is derived from an EMBL/GenBank/DDBJ whole genome shotgun (WGS) entry which is preliminary data.</text>
</comment>
<feature type="transmembrane region" description="Helical" evidence="8">
    <location>
        <begin position="136"/>
        <end position="154"/>
    </location>
</feature>
<dbReference type="PANTHER" id="PTHR30354">
    <property type="entry name" value="GNT FAMILY GLUCONATE TRANSPORTER"/>
    <property type="match status" value="1"/>
</dbReference>
<dbReference type="PIRSF" id="PIRSF002746">
    <property type="entry name" value="Gluconate_transporter"/>
    <property type="match status" value="1"/>
</dbReference>
<sequence length="437" mass="46304">MTLFIILLCIGLLVLLITWGKLNPFIAFLIVSIVAGITTGIPLSSIGKSLQKGVGDMLGSLVIVIALGAMLGKIVAESGAAQKIASVMMKIFGEKYIQWGLVCTGFIIGIPLFYNVGFVLMIPLIFSVVNQYKLPAVYIGLPMLASLSVAHGFLPPHPSPAALVAQFNADMGLTLVYGIIIAIPTIVIAGPFFSLTLKNIPSKPLETFQSKTLPVEQLPSTFNSFFTSLLPVILLASTTLLSTFLKENESLKSFGVFVADPSIVMLISLLVATFTLGIKMGTSMKTIMSIYTEAVKDVSMIVLIIGGAGALKQILMDGGVSNEIAIILKTLPLDPLILGWLVAAIIRVCLGSATVAGLTTAGIMAPLVAQSGVNPNLMVLSIGVGSLMFSHVNDPGFWLFKEYFNLSIKNTIKSWSMMESIVAVVGLIGVLILDAVI</sequence>
<dbReference type="NCBIfam" id="TIGR00791">
    <property type="entry name" value="gntP"/>
    <property type="match status" value="1"/>
</dbReference>
<comment type="subcellular location">
    <subcellularLocation>
        <location evidence="1">Cell membrane</location>
        <topology evidence="1">Multi-pass membrane protein</topology>
    </subcellularLocation>
</comment>
<evidence type="ECO:0000256" key="3">
    <source>
        <dbReference type="ARBA" id="ARBA00022475"/>
    </source>
</evidence>
<feature type="transmembrane region" description="Helical" evidence="8">
    <location>
        <begin position="174"/>
        <end position="197"/>
    </location>
</feature>
<feature type="transmembrane region" description="Helical" evidence="8">
    <location>
        <begin position="96"/>
        <end position="129"/>
    </location>
</feature>
<organism evidence="9 10">
    <name type="scientific">Arcicella gelida</name>
    <dbReference type="NCBI Taxonomy" id="2984195"/>
    <lineage>
        <taxon>Bacteria</taxon>
        <taxon>Pseudomonadati</taxon>
        <taxon>Bacteroidota</taxon>
        <taxon>Cytophagia</taxon>
        <taxon>Cytophagales</taxon>
        <taxon>Flectobacillaceae</taxon>
        <taxon>Arcicella</taxon>
    </lineage>
</organism>
<feature type="transmembrane region" description="Helical" evidence="8">
    <location>
        <begin position="298"/>
        <end position="316"/>
    </location>
</feature>
<dbReference type="Pfam" id="PF02447">
    <property type="entry name" value="GntP_permease"/>
    <property type="match status" value="1"/>
</dbReference>
<keyword evidence="4 8" id="KW-0812">Transmembrane</keyword>
<feature type="transmembrane region" description="Helical" evidence="8">
    <location>
        <begin position="26"/>
        <end position="46"/>
    </location>
</feature>
<gene>
    <name evidence="9" type="ORF">VB776_22505</name>
</gene>
<feature type="transmembrane region" description="Helical" evidence="8">
    <location>
        <begin position="58"/>
        <end position="76"/>
    </location>
</feature>
<proteinExistence type="inferred from homology"/>
<keyword evidence="6 8" id="KW-0472">Membrane</keyword>
<evidence type="ECO:0000256" key="4">
    <source>
        <dbReference type="ARBA" id="ARBA00022692"/>
    </source>
</evidence>
<accession>A0ABU5SB79</accession>
<comment type="similarity">
    <text evidence="7">Belongs to the GntP permease family.</text>
</comment>
<reference evidence="9 10" key="1">
    <citation type="submission" date="2023-12" db="EMBL/GenBank/DDBJ databases">
        <title>Novel species of the genus Arcicella isolated from rivers.</title>
        <authorList>
            <person name="Lu H."/>
        </authorList>
    </citation>
    <scope>NUCLEOTIDE SEQUENCE [LARGE SCALE GENOMIC DNA]</scope>
    <source>
        <strain evidence="9 10">DC2W</strain>
    </source>
</reference>
<name>A0ABU5SB79_9BACT</name>
<keyword evidence="2" id="KW-0813">Transport</keyword>
<dbReference type="RefSeq" id="WP_323699127.1">
    <property type="nucleotide sequence ID" value="NZ_JAYGIL010000042.1"/>
</dbReference>
<feature type="transmembrane region" description="Helical" evidence="8">
    <location>
        <begin position="373"/>
        <end position="392"/>
    </location>
</feature>
<dbReference type="EMBL" id="JAYGIL010000042">
    <property type="protein sequence ID" value="MEA5405728.1"/>
    <property type="molecule type" value="Genomic_DNA"/>
</dbReference>
<keyword evidence="10" id="KW-1185">Reference proteome</keyword>
<feature type="transmembrane region" description="Helical" evidence="8">
    <location>
        <begin position="412"/>
        <end position="433"/>
    </location>
</feature>
<feature type="transmembrane region" description="Helical" evidence="8">
    <location>
        <begin position="254"/>
        <end position="278"/>
    </location>
</feature>
<feature type="transmembrane region" description="Helical" evidence="8">
    <location>
        <begin position="336"/>
        <end position="361"/>
    </location>
</feature>
<feature type="transmembrane region" description="Helical" evidence="8">
    <location>
        <begin position="218"/>
        <end position="242"/>
    </location>
</feature>
<protein>
    <submittedName>
        <fullName evidence="9">Gluconate:H+ symporter</fullName>
    </submittedName>
</protein>